<feature type="domain" description="GST N-terminal" evidence="1">
    <location>
        <begin position="3"/>
        <end position="80"/>
    </location>
</feature>
<dbReference type="InterPro" id="IPR036282">
    <property type="entry name" value="Glutathione-S-Trfase_C_sf"/>
</dbReference>
<protein>
    <submittedName>
        <fullName evidence="2 3">Glutathione S-transferase</fullName>
    </submittedName>
</protein>
<dbReference type="EMBL" id="UHIP01000002">
    <property type="protein sequence ID" value="SUQ26840.1"/>
    <property type="molecule type" value="Genomic_DNA"/>
</dbReference>
<evidence type="ECO:0000313" key="2">
    <source>
        <dbReference type="EMBL" id="AMF92035.1"/>
    </source>
</evidence>
<dbReference type="AlphaFoldDB" id="A0AAX2LU79"/>
<name>A0AAX2LU79_VIBFL</name>
<reference evidence="2" key="2">
    <citation type="submission" date="2018-01" db="EMBL/GenBank/DDBJ databases">
        <title>FDA dAtabase for Regulatory Grade micrObial Sequences (FDA-ARGOS): Supporting development and validation of Infectious Disease Dx tests.</title>
        <authorList>
            <person name="Hoffmann M."/>
            <person name="Allard M."/>
            <person name="Evans P."/>
            <person name="Brown E."/>
            <person name="Tallon L."/>
            <person name="Sadzewicz L."/>
            <person name="Sengamalay N."/>
            <person name="Ott S."/>
            <person name="Godinez A."/>
            <person name="Nagaraj S."/>
            <person name="Vyas G."/>
            <person name="Aluvathingal J."/>
            <person name="Nadendla S."/>
            <person name="Geyer C."/>
            <person name="Sichtig H."/>
        </authorList>
    </citation>
    <scope>NUCLEOTIDE SEQUENCE</scope>
    <source>
        <strain evidence="2">ATCC 33809</strain>
    </source>
</reference>
<dbReference type="InterPro" id="IPR036249">
    <property type="entry name" value="Thioredoxin-like_sf"/>
</dbReference>
<dbReference type="Pfam" id="PF02798">
    <property type="entry name" value="GST_N"/>
    <property type="match status" value="1"/>
</dbReference>
<accession>A0AAX2LU79</accession>
<dbReference type="CDD" id="cd03039">
    <property type="entry name" value="GST_N_Sigma_like"/>
    <property type="match status" value="1"/>
</dbReference>
<dbReference type="GO" id="GO:0006749">
    <property type="term" value="P:glutathione metabolic process"/>
    <property type="evidence" value="ECO:0007669"/>
    <property type="project" value="TreeGrafter"/>
</dbReference>
<reference evidence="3 5" key="3">
    <citation type="submission" date="2018-06" db="EMBL/GenBank/DDBJ databases">
        <authorList>
            <consortium name="Pathogen Informatics"/>
            <person name="Doyle S."/>
        </authorList>
    </citation>
    <scope>NUCLEOTIDE SEQUENCE [LARGE SCALE GENOMIC DNA]</scope>
    <source>
        <strain evidence="3 5">NCTC11327</strain>
    </source>
</reference>
<proteinExistence type="predicted"/>
<gene>
    <name evidence="2" type="ORF">AL536_00665</name>
    <name evidence="3" type="ORF">NCTC11327_03704</name>
</gene>
<dbReference type="InterPro" id="IPR050213">
    <property type="entry name" value="GST_superfamily"/>
</dbReference>
<dbReference type="InterPro" id="IPR004045">
    <property type="entry name" value="Glutathione_S-Trfase_N"/>
</dbReference>
<dbReference type="Proteomes" id="UP000057088">
    <property type="component" value="Chromosome 1"/>
</dbReference>
<dbReference type="PROSITE" id="PS50404">
    <property type="entry name" value="GST_NTER"/>
    <property type="match status" value="1"/>
</dbReference>
<sequence>MSKLSIHYFDFPGGRAEPARIALRYAGIDFEDVRFSPKELAERAKAYPLGKVPVMDVEGHRVTQSNAINRYVGKLTGLYPNDPIQALLCDEALDAAEELTAKVAETFSLQGEELKAAREKLCATVFPAYLTFFSKKLAQAGDYFADNRLTIADLRVMMLLRHLCSGALDHVPADLVDKHAPKTARLSATSQPTRSVCQRTRVINGSVPLSHYLNGLPSIT</sequence>
<dbReference type="RefSeq" id="WP_061055344.1">
    <property type="nucleotide sequence ID" value="NZ_CABLBX010000013.1"/>
</dbReference>
<evidence type="ECO:0000313" key="3">
    <source>
        <dbReference type="EMBL" id="SUQ26840.1"/>
    </source>
</evidence>
<dbReference type="GeneID" id="29383212"/>
<dbReference type="SUPFAM" id="SSF47616">
    <property type="entry name" value="GST C-terminal domain-like"/>
    <property type="match status" value="1"/>
</dbReference>
<dbReference type="KEGG" id="vfl:AL536_00665"/>
<evidence type="ECO:0000313" key="5">
    <source>
        <dbReference type="Proteomes" id="UP000254626"/>
    </source>
</evidence>
<dbReference type="SUPFAM" id="SSF52833">
    <property type="entry name" value="Thioredoxin-like"/>
    <property type="match status" value="1"/>
</dbReference>
<reference evidence="4" key="1">
    <citation type="submission" date="2015-12" db="EMBL/GenBank/DDBJ databases">
        <title>FDA dAtabase for Regulatory Grade micrObial Sequences (FDA-ARGOS): Supporting development and validation of Infectious Disease Dx tests.</title>
        <authorList>
            <person name="Hoffmann M."/>
            <person name="Allard M."/>
            <person name="Evans P."/>
            <person name="Brown E."/>
            <person name="Tallon L.J."/>
            <person name="Sadzewicz L."/>
            <person name="Sengamalay N."/>
            <person name="Ott S."/>
            <person name="Godinez A."/>
            <person name="Nagaraj S."/>
            <person name="Vyas G."/>
            <person name="Aluvathingal J."/>
            <person name="Nadendla S."/>
            <person name="Geyer C."/>
            <person name="Sichtig H."/>
        </authorList>
    </citation>
    <scope>NUCLEOTIDE SEQUENCE [LARGE SCALE GENOMIC DNA]</scope>
    <source>
        <strain evidence="4">ATCC 33809</strain>
    </source>
</reference>
<dbReference type="Pfam" id="PF14497">
    <property type="entry name" value="GST_C_3"/>
    <property type="match status" value="1"/>
</dbReference>
<evidence type="ECO:0000259" key="1">
    <source>
        <dbReference type="PROSITE" id="PS50404"/>
    </source>
</evidence>
<keyword evidence="4" id="KW-1185">Reference proteome</keyword>
<dbReference type="PANTHER" id="PTHR11571">
    <property type="entry name" value="GLUTATHIONE S-TRANSFERASE"/>
    <property type="match status" value="1"/>
</dbReference>
<dbReference type="Gene3D" id="3.40.30.10">
    <property type="entry name" value="Glutaredoxin"/>
    <property type="match status" value="1"/>
</dbReference>
<dbReference type="EMBL" id="CP014034">
    <property type="protein sequence ID" value="AMF92035.1"/>
    <property type="molecule type" value="Genomic_DNA"/>
</dbReference>
<dbReference type="Proteomes" id="UP000254626">
    <property type="component" value="Unassembled WGS sequence"/>
</dbReference>
<dbReference type="Gene3D" id="1.20.1050.10">
    <property type="match status" value="1"/>
</dbReference>
<organism evidence="3 5">
    <name type="scientific">Vibrio fluvialis</name>
    <dbReference type="NCBI Taxonomy" id="676"/>
    <lineage>
        <taxon>Bacteria</taxon>
        <taxon>Pseudomonadati</taxon>
        <taxon>Pseudomonadota</taxon>
        <taxon>Gammaproteobacteria</taxon>
        <taxon>Vibrionales</taxon>
        <taxon>Vibrionaceae</taxon>
        <taxon>Vibrio</taxon>
    </lineage>
</organism>
<dbReference type="InterPro" id="IPR040079">
    <property type="entry name" value="Glutathione_S-Trfase"/>
</dbReference>
<evidence type="ECO:0000313" key="4">
    <source>
        <dbReference type="Proteomes" id="UP000057088"/>
    </source>
</evidence>
<dbReference type="SFLD" id="SFLDS00019">
    <property type="entry name" value="Glutathione_Transferase_(cytos"/>
    <property type="match status" value="1"/>
</dbReference>
<dbReference type="InterPro" id="IPR004046">
    <property type="entry name" value="GST_C"/>
</dbReference>
<dbReference type="GO" id="GO:0004364">
    <property type="term" value="F:glutathione transferase activity"/>
    <property type="evidence" value="ECO:0007669"/>
    <property type="project" value="TreeGrafter"/>
</dbReference>